<proteinExistence type="inferred from homology"/>
<evidence type="ECO:0008006" key="8">
    <source>
        <dbReference type="Google" id="ProtNLM"/>
    </source>
</evidence>
<keyword evidence="7" id="KW-1185">Reference proteome</keyword>
<dbReference type="Pfam" id="PF04253">
    <property type="entry name" value="TFR_dimer"/>
    <property type="match status" value="1"/>
</dbReference>
<evidence type="ECO:0000256" key="1">
    <source>
        <dbReference type="ARBA" id="ARBA00005634"/>
    </source>
</evidence>
<dbReference type="SUPFAM" id="SSF47672">
    <property type="entry name" value="Transferrin receptor-like dimerisation domain"/>
    <property type="match status" value="1"/>
</dbReference>
<sequence length="881" mass="96476">MGKIHDPEKVSLLDGNDPQDEEYTRFRSAPNGWKGLRTLVVLGVMYGVYAITTRAVIFAMGPSHRAEPHHGLSWVHGAIWKHQGALGSPEKVEELYLSIPDPASALAISREYATHPHIAGSDEDLDDAKVILKLFQDEFGIHASDELPLYDAGSPESRAATLNVGNYRRPRAWIDKYFPVMNTPLDRALSILGKDGKPEWEADLEEDGDPRDPDAAKYRDSVPTFHGLSADGDVEGQLVYVNYGSKEDYDELIAKGVDFTGKIVLARYGGVFRGLKIKGAEEFGAVGVLIYSDPRDDGAVTVENGYKAYPEGPARNPTSVQRGSVQYISLYPGDPTTPGLPAYENATRTEGENIPKTPSLPISWANAQRLLKEVSGSDAESALRLNGKVSEKTVKLVNHVDTRVIPIWNTMAALPGHIKNETVIIGCHRDAWVMGAADPTSGTVSIHEVVRGFGALLKSGWKPLRNVVFASWDAEEYGLVGSTEWAEDFPEWITENVVAYVNLDVSSVGSRWNAGGSPSLAHLIRAAALDVPHPTDPNRTLWDARQDVGPYGGIAHPEAVERFLEQNRIAQSELGIEPLGSGSDFTPFLQRLGIASMDQGFGSTPTDAPYHYHSIYDSQTWQETYADPGFFRHTAVAKHLGLVALRLIDSFILPLNTTHYTSELDGYLDKVEAISASINANVDFSDLRKSIARLGAASLALDEEKEDAEKKFREILDKIPGRRAHAYAHAHAPHHLSTHGEKEHAHGHARCALHHVHEHNSRLSGFPIPLPDWLKKLLEKILGHGAPPGPIGDFIRAAKRVQAANTKLAAFERGFISEEGIKDREWYRHLGVAPGKWLGYGATTLPSITEALTIDGNATLAELEASRVGALLDKLTETIRV</sequence>
<dbReference type="InterPro" id="IPR007484">
    <property type="entry name" value="Peptidase_M28"/>
</dbReference>
<dbReference type="Gene3D" id="1.20.930.40">
    <property type="entry name" value="Transferrin receptor-like, dimerisation domain"/>
    <property type="match status" value="1"/>
</dbReference>
<dbReference type="GO" id="GO:0004180">
    <property type="term" value="F:carboxypeptidase activity"/>
    <property type="evidence" value="ECO:0007669"/>
    <property type="project" value="TreeGrafter"/>
</dbReference>
<evidence type="ECO:0000259" key="4">
    <source>
        <dbReference type="Pfam" id="PF04253"/>
    </source>
</evidence>
<accession>A0A2G8SUB2</accession>
<feature type="domain" description="Transferrin receptor-like dimerisation" evidence="4">
    <location>
        <begin position="798"/>
        <end position="879"/>
    </location>
</feature>
<dbReference type="PANTHER" id="PTHR10404">
    <property type="entry name" value="N-ACETYLATED-ALPHA-LINKED ACIDIC DIPEPTIDASE"/>
    <property type="match status" value="1"/>
</dbReference>
<gene>
    <name evidence="6" type="ORF">GSI_01015</name>
</gene>
<dbReference type="Pfam" id="PF02225">
    <property type="entry name" value="PA"/>
    <property type="match status" value="1"/>
</dbReference>
<dbReference type="SUPFAM" id="SSF53187">
    <property type="entry name" value="Zn-dependent exopeptidases"/>
    <property type="match status" value="1"/>
</dbReference>
<feature type="domain" description="Peptidase M28" evidence="5">
    <location>
        <begin position="409"/>
        <end position="618"/>
    </location>
</feature>
<dbReference type="InterPro" id="IPR007365">
    <property type="entry name" value="TFR-like_dimer_dom"/>
</dbReference>
<evidence type="ECO:0000313" key="7">
    <source>
        <dbReference type="Proteomes" id="UP000230002"/>
    </source>
</evidence>
<evidence type="ECO:0000259" key="5">
    <source>
        <dbReference type="Pfam" id="PF04389"/>
    </source>
</evidence>
<dbReference type="CDD" id="cd08022">
    <property type="entry name" value="M28_PSMA_like"/>
    <property type="match status" value="1"/>
</dbReference>
<dbReference type="CDD" id="cd02121">
    <property type="entry name" value="PA_GCPII_like"/>
    <property type="match status" value="1"/>
</dbReference>
<feature type="region of interest" description="Disordered" evidence="2">
    <location>
        <begin position="1"/>
        <end position="24"/>
    </location>
</feature>
<dbReference type="InterPro" id="IPR046450">
    <property type="entry name" value="PA_dom_sf"/>
</dbReference>
<evidence type="ECO:0000313" key="6">
    <source>
        <dbReference type="EMBL" id="PIL37322.1"/>
    </source>
</evidence>
<dbReference type="PANTHER" id="PTHR10404:SF46">
    <property type="entry name" value="VACUOLAR PROTEIN SORTING-ASSOCIATED PROTEIN 70"/>
    <property type="match status" value="1"/>
</dbReference>
<evidence type="ECO:0000259" key="3">
    <source>
        <dbReference type="Pfam" id="PF02225"/>
    </source>
</evidence>
<comment type="caution">
    <text evidence="6">The sequence shown here is derived from an EMBL/GenBank/DDBJ whole genome shotgun (WGS) entry which is preliminary data.</text>
</comment>
<organism evidence="6 7">
    <name type="scientific">Ganoderma sinense ZZ0214-1</name>
    <dbReference type="NCBI Taxonomy" id="1077348"/>
    <lineage>
        <taxon>Eukaryota</taxon>
        <taxon>Fungi</taxon>
        <taxon>Dikarya</taxon>
        <taxon>Basidiomycota</taxon>
        <taxon>Agaricomycotina</taxon>
        <taxon>Agaricomycetes</taxon>
        <taxon>Polyporales</taxon>
        <taxon>Polyporaceae</taxon>
        <taxon>Ganoderma</taxon>
    </lineage>
</organism>
<dbReference type="Gene3D" id="3.40.630.10">
    <property type="entry name" value="Zn peptidases"/>
    <property type="match status" value="1"/>
</dbReference>
<dbReference type="STRING" id="1077348.A0A2G8SUB2"/>
<dbReference type="FunFam" id="3.50.30.30:FF:000008">
    <property type="entry name" value="Glutamate carboxypeptidase 2"/>
    <property type="match status" value="1"/>
</dbReference>
<comment type="similarity">
    <text evidence="1">Belongs to the peptidase M28 family. M28B subfamily.</text>
</comment>
<feature type="domain" description="PA" evidence="3">
    <location>
        <begin position="234"/>
        <end position="318"/>
    </location>
</feature>
<dbReference type="Pfam" id="PF04389">
    <property type="entry name" value="Peptidase_M28"/>
    <property type="match status" value="1"/>
</dbReference>
<dbReference type="SUPFAM" id="SSF52025">
    <property type="entry name" value="PA domain"/>
    <property type="match status" value="1"/>
</dbReference>
<name>A0A2G8SUB2_9APHY</name>
<evidence type="ECO:0000256" key="2">
    <source>
        <dbReference type="SAM" id="MobiDB-lite"/>
    </source>
</evidence>
<dbReference type="Proteomes" id="UP000230002">
    <property type="component" value="Unassembled WGS sequence"/>
</dbReference>
<dbReference type="InterPro" id="IPR003137">
    <property type="entry name" value="PA_domain"/>
</dbReference>
<protein>
    <recommendedName>
        <fullName evidence="8">Zn-dependent exopeptidase</fullName>
    </recommendedName>
</protein>
<dbReference type="AlphaFoldDB" id="A0A2G8SUB2"/>
<dbReference type="InterPro" id="IPR036757">
    <property type="entry name" value="TFR-like_dimer_dom_sf"/>
</dbReference>
<dbReference type="EMBL" id="AYKW01000001">
    <property type="protein sequence ID" value="PIL37322.1"/>
    <property type="molecule type" value="Genomic_DNA"/>
</dbReference>
<dbReference type="FunFam" id="3.40.630.10:FF:000101">
    <property type="entry name" value="N-acetylated alpha-linked acidic dipeptidase like 1"/>
    <property type="match status" value="1"/>
</dbReference>
<dbReference type="Gene3D" id="3.50.30.30">
    <property type="match status" value="1"/>
</dbReference>
<dbReference type="InterPro" id="IPR039373">
    <property type="entry name" value="Peptidase_M28B"/>
</dbReference>
<reference evidence="6 7" key="1">
    <citation type="journal article" date="2015" name="Sci. Rep.">
        <title>Chromosome-level genome map provides insights into diverse defense mechanisms in the medicinal fungus Ganoderma sinense.</title>
        <authorList>
            <person name="Zhu Y."/>
            <person name="Xu J."/>
            <person name="Sun C."/>
            <person name="Zhou S."/>
            <person name="Xu H."/>
            <person name="Nelson D.R."/>
            <person name="Qian J."/>
            <person name="Song J."/>
            <person name="Luo H."/>
            <person name="Xiang L."/>
            <person name="Li Y."/>
            <person name="Xu Z."/>
            <person name="Ji A."/>
            <person name="Wang L."/>
            <person name="Lu S."/>
            <person name="Hayward A."/>
            <person name="Sun W."/>
            <person name="Li X."/>
            <person name="Schwartz D.C."/>
            <person name="Wang Y."/>
            <person name="Chen S."/>
        </authorList>
    </citation>
    <scope>NUCLEOTIDE SEQUENCE [LARGE SCALE GENOMIC DNA]</scope>
    <source>
        <strain evidence="6 7">ZZ0214-1</strain>
    </source>
</reference>
<dbReference type="OrthoDB" id="5841748at2759"/>
<feature type="compositionally biased region" description="Basic and acidic residues" evidence="2">
    <location>
        <begin position="1"/>
        <end position="11"/>
    </location>
</feature>